<evidence type="ECO:0000313" key="3">
    <source>
        <dbReference type="EMBL" id="CAB4756966.1"/>
    </source>
</evidence>
<feature type="transmembrane region" description="Helical" evidence="1">
    <location>
        <begin position="213"/>
        <end position="234"/>
    </location>
</feature>
<feature type="transmembrane region" description="Helical" evidence="1">
    <location>
        <begin position="100"/>
        <end position="117"/>
    </location>
</feature>
<dbReference type="EMBL" id="CAEZSF010000144">
    <property type="protein sequence ID" value="CAB4546858.1"/>
    <property type="molecule type" value="Genomic_DNA"/>
</dbReference>
<dbReference type="PANTHER" id="PTHR36840:SF1">
    <property type="entry name" value="BLL5714 PROTEIN"/>
    <property type="match status" value="1"/>
</dbReference>
<reference evidence="2" key="1">
    <citation type="submission" date="2020-05" db="EMBL/GenBank/DDBJ databases">
        <authorList>
            <person name="Chiriac C."/>
            <person name="Salcher M."/>
            <person name="Ghai R."/>
            <person name="Kavagutti S V."/>
        </authorList>
    </citation>
    <scope>NUCLEOTIDE SEQUENCE</scope>
</reference>
<proteinExistence type="predicted"/>
<evidence type="ECO:0000256" key="1">
    <source>
        <dbReference type="SAM" id="Phobius"/>
    </source>
</evidence>
<feature type="transmembrane region" description="Helical" evidence="1">
    <location>
        <begin position="12"/>
        <end position="31"/>
    </location>
</feature>
<keyword evidence="1" id="KW-0472">Membrane</keyword>
<accession>A0A6J6C9L3</accession>
<feature type="transmembrane region" description="Helical" evidence="1">
    <location>
        <begin position="315"/>
        <end position="333"/>
    </location>
</feature>
<dbReference type="AlphaFoldDB" id="A0A6J6C9L3"/>
<dbReference type="InterPro" id="IPR010640">
    <property type="entry name" value="Low_temperature_requirement_A"/>
</dbReference>
<evidence type="ECO:0000313" key="2">
    <source>
        <dbReference type="EMBL" id="CAB4546858.1"/>
    </source>
</evidence>
<organism evidence="2">
    <name type="scientific">freshwater metagenome</name>
    <dbReference type="NCBI Taxonomy" id="449393"/>
    <lineage>
        <taxon>unclassified sequences</taxon>
        <taxon>metagenomes</taxon>
        <taxon>ecological metagenomes</taxon>
    </lineage>
</organism>
<feature type="transmembrane region" description="Helical" evidence="1">
    <location>
        <begin position="37"/>
        <end position="61"/>
    </location>
</feature>
<dbReference type="PANTHER" id="PTHR36840">
    <property type="entry name" value="BLL5714 PROTEIN"/>
    <property type="match status" value="1"/>
</dbReference>
<protein>
    <submittedName>
        <fullName evidence="2">Unannotated protein</fullName>
    </submittedName>
</protein>
<feature type="transmembrane region" description="Helical" evidence="1">
    <location>
        <begin position="288"/>
        <end position="308"/>
    </location>
</feature>
<dbReference type="EMBL" id="CAEZYU010000119">
    <property type="protein sequence ID" value="CAB4756966.1"/>
    <property type="molecule type" value="Genomic_DNA"/>
</dbReference>
<gene>
    <name evidence="2" type="ORF">UFOPK1358_01364</name>
    <name evidence="3" type="ORF">UFOPK2766_01979</name>
</gene>
<dbReference type="Pfam" id="PF06772">
    <property type="entry name" value="LtrA"/>
    <property type="match status" value="1"/>
</dbReference>
<keyword evidence="1" id="KW-1133">Transmembrane helix</keyword>
<feature type="transmembrane region" description="Helical" evidence="1">
    <location>
        <begin position="154"/>
        <end position="172"/>
    </location>
</feature>
<feature type="transmembrane region" description="Helical" evidence="1">
    <location>
        <begin position="345"/>
        <end position="364"/>
    </location>
</feature>
<feature type="transmembrane region" description="Helical" evidence="1">
    <location>
        <begin position="255"/>
        <end position="276"/>
    </location>
</feature>
<name>A0A6J6C9L3_9ZZZZ</name>
<feature type="transmembrane region" description="Helical" evidence="1">
    <location>
        <begin position="129"/>
        <end position="148"/>
    </location>
</feature>
<keyword evidence="1" id="KW-0812">Transmembrane</keyword>
<sequence length="374" mass="40524">MRVRRAPAPAALELLYDLFFVAAVVVLSFGYSHDPTLANLAWIGMVFTLIWAVWVATTLVLNLLGRDSAIIRALVIGQILLLVVAVSAADGVYAHTMATGPLYSATLLLLAGIYYQAQRYKPELRSFSRIRIWACIVSAAVFAFSPWYPDPGYLVIWAVGLAILISPAFQSQGLDSLNVDIKKLAERLGVFTVIMLGESFVKTALTAAESQLISLEIECVVGASSIVLSIWWLYFANVPAEGEATGRATHRFWTLVHLPLHFAIAGIAVGATMAILPHSSHTNESNSTWTLVLSVVLVLVSLAAIELLAKEQDSLRTSVLFLSAASLALVFGAYSARQDYLDSKIATIILGVLMVAVAILEHFLRRPEEAPSLA</sequence>
<feature type="transmembrane region" description="Helical" evidence="1">
    <location>
        <begin position="73"/>
        <end position="94"/>
    </location>
</feature>
<feature type="transmembrane region" description="Helical" evidence="1">
    <location>
        <begin position="184"/>
        <end position="201"/>
    </location>
</feature>